<organism evidence="2 3">
    <name type="scientific">Oesophagostomum dentatum</name>
    <name type="common">Nodular worm</name>
    <dbReference type="NCBI Taxonomy" id="61180"/>
    <lineage>
        <taxon>Eukaryota</taxon>
        <taxon>Metazoa</taxon>
        <taxon>Ecdysozoa</taxon>
        <taxon>Nematoda</taxon>
        <taxon>Chromadorea</taxon>
        <taxon>Rhabditida</taxon>
        <taxon>Rhabditina</taxon>
        <taxon>Rhabditomorpha</taxon>
        <taxon>Strongyloidea</taxon>
        <taxon>Strongylidae</taxon>
        <taxon>Oesophagostomum</taxon>
    </lineage>
</organism>
<keyword evidence="3" id="KW-1185">Reference proteome</keyword>
<evidence type="ECO:0000313" key="3">
    <source>
        <dbReference type="Proteomes" id="UP000053660"/>
    </source>
</evidence>
<evidence type="ECO:0000313" key="2">
    <source>
        <dbReference type="EMBL" id="KHJ99883.1"/>
    </source>
</evidence>
<name>A0A0B1TQP9_OESDE</name>
<dbReference type="OrthoDB" id="5870215at2759"/>
<dbReference type="Proteomes" id="UP000053660">
    <property type="component" value="Unassembled WGS sequence"/>
</dbReference>
<dbReference type="EMBL" id="KN549201">
    <property type="protein sequence ID" value="KHJ99883.1"/>
    <property type="molecule type" value="Genomic_DNA"/>
</dbReference>
<dbReference type="AlphaFoldDB" id="A0A0B1TQP9"/>
<feature type="region of interest" description="Disordered" evidence="1">
    <location>
        <begin position="97"/>
        <end position="122"/>
    </location>
</feature>
<feature type="compositionally biased region" description="Polar residues" evidence="1">
    <location>
        <begin position="100"/>
        <end position="115"/>
    </location>
</feature>
<reference evidence="2 3" key="1">
    <citation type="submission" date="2014-03" db="EMBL/GenBank/DDBJ databases">
        <title>Draft genome of the hookworm Oesophagostomum dentatum.</title>
        <authorList>
            <person name="Mitreva M."/>
        </authorList>
    </citation>
    <scope>NUCLEOTIDE SEQUENCE [LARGE SCALE GENOMIC DNA]</scope>
    <source>
        <strain evidence="2 3">OD-Hann</strain>
    </source>
</reference>
<accession>A0A0B1TQP9</accession>
<sequence length="122" mass="13205">MIAVSLSGSEFEISVVPQKSAEDDLFADLAPKLPTPPSLEDQLRALQMPTNIVQYAFVTHLSQDHVSLQDHPVSNVPSKFAMVETVDDAVCWDENEDLSLGSTGDSASTKATSKSLIDEDNQ</sequence>
<evidence type="ECO:0000256" key="1">
    <source>
        <dbReference type="SAM" id="MobiDB-lite"/>
    </source>
</evidence>
<proteinExistence type="predicted"/>
<gene>
    <name evidence="2" type="ORF">OESDEN_00068</name>
</gene>
<protein>
    <submittedName>
        <fullName evidence="2">Uncharacterized protein</fullName>
    </submittedName>
</protein>